<sequence>MTDATTKKIARIRFPKHTSPYIFALYMATIMAFLMSLVITFSEFGFGPHYMLNVINAYKVAMPAAFVCILFVRPIVVRMVGLTVHGH</sequence>
<dbReference type="InterPro" id="IPR021529">
    <property type="entry name" value="DUF2798"/>
</dbReference>
<keyword evidence="3" id="KW-1185">Reference proteome</keyword>
<dbReference type="EMBL" id="OCMY01000002">
    <property type="protein sequence ID" value="SOD60472.1"/>
    <property type="molecule type" value="Genomic_DNA"/>
</dbReference>
<gene>
    <name evidence="2" type="ORF">SAMN06273570_4711</name>
</gene>
<dbReference type="AlphaFoldDB" id="A0A286DP66"/>
<dbReference type="Proteomes" id="UP000219271">
    <property type="component" value="Unassembled WGS sequence"/>
</dbReference>
<organism evidence="2 3">
    <name type="scientific">Candidatus Pantoea floridensis</name>
    <dbReference type="NCBI Taxonomy" id="1938870"/>
    <lineage>
        <taxon>Bacteria</taxon>
        <taxon>Pseudomonadati</taxon>
        <taxon>Pseudomonadota</taxon>
        <taxon>Gammaproteobacteria</taxon>
        <taxon>Enterobacterales</taxon>
        <taxon>Erwiniaceae</taxon>
        <taxon>Pantoea</taxon>
    </lineage>
</organism>
<evidence type="ECO:0000313" key="3">
    <source>
        <dbReference type="Proteomes" id="UP000219271"/>
    </source>
</evidence>
<feature type="transmembrane region" description="Helical" evidence="1">
    <location>
        <begin position="61"/>
        <end position="81"/>
    </location>
</feature>
<protein>
    <recommendedName>
        <fullName evidence="4">DUF2798 domain-containing protein</fullName>
    </recommendedName>
</protein>
<evidence type="ECO:0000256" key="1">
    <source>
        <dbReference type="SAM" id="Phobius"/>
    </source>
</evidence>
<dbReference type="RefSeq" id="WP_097098151.1">
    <property type="nucleotide sequence ID" value="NZ_OCMY01000002.1"/>
</dbReference>
<dbReference type="Pfam" id="PF11391">
    <property type="entry name" value="DUF2798"/>
    <property type="match status" value="1"/>
</dbReference>
<proteinExistence type="predicted"/>
<evidence type="ECO:0008006" key="4">
    <source>
        <dbReference type="Google" id="ProtNLM"/>
    </source>
</evidence>
<evidence type="ECO:0000313" key="2">
    <source>
        <dbReference type="EMBL" id="SOD60472.1"/>
    </source>
</evidence>
<reference evidence="3" key="1">
    <citation type="submission" date="2017-09" db="EMBL/GenBank/DDBJ databases">
        <authorList>
            <person name="Varghese N."/>
            <person name="Submissions S."/>
        </authorList>
    </citation>
    <scope>NUCLEOTIDE SEQUENCE [LARGE SCALE GENOMIC DNA]</scope>
    <source>
        <strain evidence="3">JKS000234</strain>
    </source>
</reference>
<keyword evidence="1" id="KW-0472">Membrane</keyword>
<feature type="transmembrane region" description="Helical" evidence="1">
    <location>
        <begin position="21"/>
        <end position="41"/>
    </location>
</feature>
<dbReference type="OrthoDB" id="6007993at2"/>
<keyword evidence="1" id="KW-1133">Transmembrane helix</keyword>
<name>A0A286DP66_9GAMM</name>
<keyword evidence="1" id="KW-0812">Transmembrane</keyword>
<accession>A0A286DP66</accession>